<sequence length="2193" mass="253510">LLQGDYVWLDLKTGREFDVPVGAIVKLCDSGQIQVADDEGREHWISPQNATNIKPMHPTSIHGVEDMIRLGDLNEAGILRNLLIRYNEHSIYTYTGSILVAVNPYQLLPIYAADQIRLYTNRKIGELPPHIFAIADNCYCNMQRNNKDQCCIISGESGAGKTESTKLILQFLAAISGQHSWIEQQVLEATPILEAFGNAKTIRNDNSSRFGKYIDIHFNKRGAIEGARIEQYLLEKSRVCRQAPDERNYHIFYCMLRGMSPEMKGKLGLGLARDYSYLTMGRCTACDGRDDLGDYSSIQSAMKVLMFTETESWEISKLLAAILHMGNLRFQARTFDNLDACMVVRSPDLVTAAALIEVEPKDVMLCLTTRTLITRGESVVTPLSVGQGLDVRDAFVKGIYGRLFVWIVDKINAAIYRPPSSESTVLRRSIGLLDIFGFENFIVNSFEQLCINFANENLQQFFVRHVFKLEQEEYNLEDINWQHIEFTDNQDALDMIALKPMNIISLIDEESKFPKGSDATMLYKLNSQHKLNSNYIPPKNNHETQFGIQHFAGVVYYETRGFLEKNRDSLHMDIIQLVHSSKNKFIKQIFQADVAMFLCGYQQPSTPAAKGVETRKRSPTLSSQFKRSLEMLMRTLSVCQPFFVRCIKPNELKKPMSFDRELCIRQLRYSGMMETIRIRRAGYPIRYTFVEFVERYRVLMPGIKPAHIQEDLRGTCQQIVLARLGKHDDWQIGKTKIFLKDHHDTQLEIERDEAITDKVILIQKSIRGHRQRLNFLRLRTSATTIQRFWRGHRCRRNYRTMKTGFLRLQAIFRSRKFFISYQATRLRVTLIQARCRGFLVRQMFWRHLRAVLTLQAYTRGMIARRLCHRLRAERHQRQEAERQRLAEEERLLAQMTAQRAKAEADRKHQERLDQLAQQQEEREREEREEARRKKELLEQMERDKEQPVDHSDMVDQVFGFLGNTGPLPNREGQAPAGFEDLEKTPRWDECEEEVLSEAPPLPHDEHEDLSEYKFFKFAATYFQGVSTHTYIRRPLKQPLLFHEDEGDQLAALAVWITILRFMGDLAEPKCQMVINDGSEKIPVMTKIYETLGKRTYKRELQELQVEAEVRMPFENQKRSSVRHKLVSLTLKRKSKITEEVTRRLTEGDHRMEGNSMLEERPTSNLEKLHFIIGNGILRPTLRDEIYCQICKQLTQNPSKSSHARGWILLSLCVGCFAPSEKFVKYLRTFLNNGPPGYAPYCEERLRRTFVNRTRTQPPSWLELQATKSKKPIILPVTFMDGTTKTLLADSATTASELCNALADKINLRDRFGFSLYIALFDKVSSLGSGSDHVMDAVSQCEQYAKEQGAQERNAPWRLFFRKEIFSPWHDPADDDVATNLIYQQIVRGVKFGEYRCEREEDLAELASQQYYVDYGSDILLERLLGLVPTYIPDREISSTKTAEKWMQLIASAHKKGVHTKRRLDPHKVKEDVVDFARLKWPLLFSRFYEAFKFSGWSHGSSVGGKLQGQSFTLATIKGDEYTFTSNNAEDIRDLVVTFLDGLRKRSKFVVGLLDCANPAGVDSTFLSFSKGDLIILDEHDGEHVMNSGWAHGINDRTKLKGDFPADCVYILPTITRPQYELVALVTMTPDQRRESMGLSTSDLADEEEKLKAYTLEEFSYDHFRPPPKNTLSRVMISKSRGKERLWSCTREPIKQPLLKKVLAHEELTQEACVAFMDILYWAHQDGHTGLRVCAPINELTDQIFEGALKAEPLKDEIFCQILKQLTDNNIKYTHTCHTTTTDTNRYSEERGWELLWLCTGLFPPSNVLLPHMQKFLQAKKHHPLAADCMQRLQKALRNGSRKYPPHLVEVEAIQHKTTQIFHKVYFPDDSDKVISVPDGDFFFDFVRHLTDWIKKARHVKEGAGPSLTYQVFFMKKLWTNTVPGKDSMADSIFHYYQKNLGEATLRLMSCGLWSSSLWAFCCYHVPQAHVFFFFWPFAWWRVTPPPMTQQELPKYLRGYHKCPREEVNQLAALIYRAKFEDDKSHFQNTSKILKELVPQDQIRNLSPDDWRRVRMMRNQSIMSLFNKHSGTSREEAKLSFLKIIYKWPTFGSAFFEVKQTTDPNYPESLVIAINKHGVSLIDPRSKDILITHPFTKISNWSSGNTYFHITIGNLVRGSKLLCETSLGYKMDDLLTSYISQMLTTMTKQRSSRG</sequence>
<dbReference type="Gene3D" id="6.20.240.20">
    <property type="match status" value="1"/>
</dbReference>
<evidence type="ECO:0000256" key="9">
    <source>
        <dbReference type="ARBA" id="ARBA00023175"/>
    </source>
</evidence>
<dbReference type="Gene3D" id="1.25.40.530">
    <property type="entry name" value="MyTH4 domain"/>
    <property type="match status" value="2"/>
</dbReference>
<dbReference type="FunFam" id="3.40.850.10:FF:000007">
    <property type="entry name" value="Myosin VIIA"/>
    <property type="match status" value="1"/>
</dbReference>
<dbReference type="SMART" id="SM00295">
    <property type="entry name" value="B41"/>
    <property type="match status" value="2"/>
</dbReference>
<dbReference type="FunFam" id="2.30.29.30:FF:000079">
    <property type="entry name" value="unconventional myosin-VIIa"/>
    <property type="match status" value="1"/>
</dbReference>
<feature type="binding site" evidence="12">
    <location>
        <begin position="155"/>
        <end position="162"/>
    </location>
    <ligand>
        <name>ATP</name>
        <dbReference type="ChEBI" id="CHEBI:30616"/>
    </ligand>
</feature>
<dbReference type="Pfam" id="PF21989">
    <property type="entry name" value="RA_2"/>
    <property type="match status" value="1"/>
</dbReference>
<dbReference type="GO" id="GO:0003779">
    <property type="term" value="F:actin binding"/>
    <property type="evidence" value="ECO:0007669"/>
    <property type="project" value="UniProtKB-KW"/>
</dbReference>
<dbReference type="InterPro" id="IPR000857">
    <property type="entry name" value="MyTH4_dom"/>
</dbReference>
<keyword evidence="5" id="KW-0677">Repeat</keyword>
<feature type="domain" description="Myosin motor" evidence="17">
    <location>
        <begin position="62"/>
        <end position="752"/>
    </location>
</feature>
<keyword evidence="8 12" id="KW-0518">Myosin</keyword>
<dbReference type="InterPro" id="IPR036028">
    <property type="entry name" value="SH3-like_dom_sf"/>
</dbReference>
<dbReference type="CDD" id="cd23767">
    <property type="entry name" value="IQCD"/>
    <property type="match status" value="1"/>
</dbReference>
<feature type="domain" description="SH3" evidence="14">
    <location>
        <begin position="1544"/>
        <end position="1613"/>
    </location>
</feature>
<dbReference type="SUPFAM" id="SSF54236">
    <property type="entry name" value="Ubiquitin-like"/>
    <property type="match status" value="1"/>
</dbReference>
<dbReference type="PANTHER" id="PTHR22692">
    <property type="entry name" value="MYOSIN VII, XV"/>
    <property type="match status" value="1"/>
</dbReference>
<dbReference type="Pfam" id="PF21998">
    <property type="entry name" value="FERM_C1_MyoVII"/>
    <property type="match status" value="1"/>
</dbReference>
<dbReference type="GO" id="GO:0003774">
    <property type="term" value="F:cytoskeletal motor activity"/>
    <property type="evidence" value="ECO:0007669"/>
    <property type="project" value="UniProtKB-UniRule"/>
</dbReference>
<dbReference type="InterPro" id="IPR041793">
    <property type="entry name" value="MyoVII_FERM_C1"/>
</dbReference>
<dbReference type="KEGG" id="tng:GSTEN00005745G001"/>
<reference evidence="18" key="1">
    <citation type="journal article" date="2004" name="Nature">
        <title>Genome duplication in the teleost fish Tetraodon nigroviridis reveals the early vertebrate proto-karyotype.</title>
        <authorList>
            <person name="Jaillon O."/>
            <person name="Aury J.-M."/>
            <person name="Brunet F."/>
            <person name="Petit J.-L."/>
            <person name="Stange-Thomann N."/>
            <person name="Mauceli E."/>
            <person name="Bouneau L."/>
            <person name="Fischer C."/>
            <person name="Ozouf-Costaz C."/>
            <person name="Bernot A."/>
            <person name="Nicaud S."/>
            <person name="Jaffe D."/>
            <person name="Fisher S."/>
            <person name="Lutfalla G."/>
            <person name="Dossat C."/>
            <person name="Segurens B."/>
            <person name="Dasilva C."/>
            <person name="Salanoubat M."/>
            <person name="Levy M."/>
            <person name="Boudet N."/>
            <person name="Castellano S."/>
            <person name="Anthouard V."/>
            <person name="Jubin C."/>
            <person name="Castelli V."/>
            <person name="Katinka M."/>
            <person name="Vacherie B."/>
            <person name="Biemont C."/>
            <person name="Skalli Z."/>
            <person name="Cattolico L."/>
            <person name="Poulain J."/>
            <person name="De Berardinis V."/>
            <person name="Cruaud C."/>
            <person name="Duprat S."/>
            <person name="Brottier P."/>
            <person name="Coutanceau J.-P."/>
            <person name="Gouzy J."/>
            <person name="Parra G."/>
            <person name="Lardier G."/>
            <person name="Chapple C."/>
            <person name="McKernan K.J."/>
            <person name="McEwan P."/>
            <person name="Bosak S."/>
            <person name="Kellis M."/>
            <person name="Volff J.-N."/>
            <person name="Guigo R."/>
            <person name="Zody M.C."/>
            <person name="Mesirov J."/>
            <person name="Lindblad-Toh K."/>
            <person name="Birren B."/>
            <person name="Nusbaum C."/>
            <person name="Kahn D."/>
            <person name="Robinson-Rechavi M."/>
            <person name="Laudet V."/>
            <person name="Schachter V."/>
            <person name="Quetier F."/>
            <person name="Saurin W."/>
            <person name="Scarpelli C."/>
            <person name="Wincker P."/>
            <person name="Lander E.S."/>
            <person name="Weissenbach J."/>
            <person name="Roest Crollius H."/>
        </authorList>
    </citation>
    <scope>NUCLEOTIDE SEQUENCE [LARGE SCALE GENOMIC DNA]</scope>
</reference>
<evidence type="ECO:0000256" key="1">
    <source>
        <dbReference type="ARBA" id="ARBA00004496"/>
    </source>
</evidence>
<dbReference type="SUPFAM" id="SSF47031">
    <property type="entry name" value="Second domain of FERM"/>
    <property type="match status" value="2"/>
</dbReference>
<evidence type="ECO:0000259" key="14">
    <source>
        <dbReference type="PROSITE" id="PS50002"/>
    </source>
</evidence>
<dbReference type="GO" id="GO:0120025">
    <property type="term" value="C:plasma membrane bounded cell projection"/>
    <property type="evidence" value="ECO:0007669"/>
    <property type="project" value="UniProtKB-ARBA"/>
</dbReference>
<keyword evidence="3 11" id="KW-0728">SH3 domain</keyword>
<dbReference type="InterPro" id="IPR000048">
    <property type="entry name" value="IQ_motif_EF-hand-BS"/>
</dbReference>
<comment type="caution">
    <text evidence="18">The sequence shown here is derived from an EMBL/GenBank/DDBJ whole genome shotgun (WGS) entry which is preliminary data.</text>
</comment>
<reference evidence="18" key="2">
    <citation type="submission" date="2004-02" db="EMBL/GenBank/DDBJ databases">
        <authorList>
            <consortium name="Genoscope"/>
            <consortium name="Whitehead Institute Centre for Genome Research"/>
        </authorList>
    </citation>
    <scope>NUCLEOTIDE SEQUENCE</scope>
</reference>
<dbReference type="SMART" id="SM00139">
    <property type="entry name" value="MyTH4"/>
    <property type="match status" value="2"/>
</dbReference>
<dbReference type="OrthoDB" id="6108017at2759"/>
<dbReference type="InterPro" id="IPR041794">
    <property type="entry name" value="MyoVII_FERM_C2"/>
</dbReference>
<dbReference type="EMBL" id="CAAE01008104">
    <property type="protein sequence ID" value="CAF91177.1"/>
    <property type="molecule type" value="Genomic_DNA"/>
</dbReference>
<keyword evidence="4" id="KW-0963">Cytoplasm</keyword>
<dbReference type="InterPro" id="IPR019749">
    <property type="entry name" value="Band_41_domain"/>
</dbReference>
<dbReference type="GO" id="GO:0005737">
    <property type="term" value="C:cytoplasm"/>
    <property type="evidence" value="ECO:0007669"/>
    <property type="project" value="UniProtKB-SubCell"/>
</dbReference>
<feature type="domain" description="FERM" evidence="15">
    <location>
        <begin position="1860"/>
        <end position="2185"/>
    </location>
</feature>
<evidence type="ECO:0000259" key="16">
    <source>
        <dbReference type="PROSITE" id="PS51016"/>
    </source>
</evidence>
<comment type="subcellular location">
    <subcellularLocation>
        <location evidence="1">Cytoplasm</location>
    </subcellularLocation>
</comment>
<evidence type="ECO:0000256" key="13">
    <source>
        <dbReference type="SAM" id="MobiDB-lite"/>
    </source>
</evidence>
<dbReference type="PROSITE" id="PS50002">
    <property type="entry name" value="SH3"/>
    <property type="match status" value="1"/>
</dbReference>
<dbReference type="InterPro" id="IPR000299">
    <property type="entry name" value="FERM_domain"/>
</dbReference>
<dbReference type="Gene3D" id="1.20.80.10">
    <property type="match status" value="2"/>
</dbReference>
<dbReference type="InterPro" id="IPR036961">
    <property type="entry name" value="Kinesin_motor_dom_sf"/>
</dbReference>
<dbReference type="PROSITE" id="PS50057">
    <property type="entry name" value="FERM_3"/>
    <property type="match status" value="2"/>
</dbReference>
<name>Q4T7F5_TETNG</name>
<evidence type="ECO:0000256" key="11">
    <source>
        <dbReference type="PROSITE-ProRule" id="PRU00192"/>
    </source>
</evidence>
<dbReference type="Pfam" id="PF00063">
    <property type="entry name" value="Myosin_head"/>
    <property type="match status" value="1"/>
</dbReference>
<dbReference type="PROSITE" id="PS51456">
    <property type="entry name" value="MYOSIN_MOTOR"/>
    <property type="match status" value="1"/>
</dbReference>
<evidence type="ECO:0000256" key="12">
    <source>
        <dbReference type="PROSITE-ProRule" id="PRU00782"/>
    </source>
</evidence>
<feature type="non-terminal residue" evidence="18">
    <location>
        <position position="2193"/>
    </location>
</feature>
<dbReference type="Pfam" id="PF00612">
    <property type="entry name" value="IQ"/>
    <property type="match status" value="4"/>
</dbReference>
<dbReference type="PRINTS" id="PR00193">
    <property type="entry name" value="MYOSINHEAVY"/>
</dbReference>
<evidence type="ECO:0000313" key="18">
    <source>
        <dbReference type="EMBL" id="CAF91177.1"/>
    </source>
</evidence>
<keyword evidence="9 12" id="KW-0505">Motor protein</keyword>
<dbReference type="Pfam" id="PF24123">
    <property type="entry name" value="Myosin_VII_N"/>
    <property type="match status" value="1"/>
</dbReference>
<dbReference type="FunFam" id="1.20.80.10:FF:000013">
    <property type="entry name" value="Unconventional myosin-VIIa"/>
    <property type="match status" value="1"/>
</dbReference>
<keyword evidence="7 12" id="KW-0067">ATP-binding</keyword>
<dbReference type="Gene3D" id="2.30.29.30">
    <property type="entry name" value="Pleckstrin-homology domain (PH domain)/Phosphotyrosine-binding domain (PTB)"/>
    <property type="match status" value="2"/>
</dbReference>
<dbReference type="SUPFAM" id="SSF50044">
    <property type="entry name" value="SH3-domain"/>
    <property type="match status" value="1"/>
</dbReference>
<dbReference type="PROSITE" id="PS51016">
    <property type="entry name" value="MYTH4"/>
    <property type="match status" value="2"/>
</dbReference>
<dbReference type="InterPro" id="IPR038185">
    <property type="entry name" value="MyTH4_dom_sf"/>
</dbReference>
<keyword evidence="10 12" id="KW-0009">Actin-binding</keyword>
<evidence type="ECO:0000259" key="15">
    <source>
        <dbReference type="PROSITE" id="PS50057"/>
    </source>
</evidence>
<evidence type="ECO:0000256" key="2">
    <source>
        <dbReference type="ARBA" id="ARBA00008314"/>
    </source>
</evidence>
<dbReference type="InterPro" id="IPR019748">
    <property type="entry name" value="FERM_central"/>
</dbReference>
<dbReference type="Gene3D" id="1.20.5.190">
    <property type="match status" value="2"/>
</dbReference>
<gene>
    <name evidence="18" type="ORF">GSTENG00005745001</name>
</gene>
<dbReference type="InterPro" id="IPR057130">
    <property type="entry name" value="Myosin_VII_N"/>
</dbReference>
<dbReference type="InterPro" id="IPR035963">
    <property type="entry name" value="FERM_2"/>
</dbReference>
<dbReference type="Pfam" id="PF02174">
    <property type="entry name" value="IRS"/>
    <property type="match status" value="1"/>
</dbReference>
<dbReference type="SUPFAM" id="SSF50729">
    <property type="entry name" value="PH domain-like"/>
    <property type="match status" value="1"/>
</dbReference>
<dbReference type="PANTHER" id="PTHR22692:SF34">
    <property type="entry name" value="MYOSIN VIIA"/>
    <property type="match status" value="1"/>
</dbReference>
<evidence type="ECO:0000256" key="5">
    <source>
        <dbReference type="ARBA" id="ARBA00022737"/>
    </source>
</evidence>
<feature type="domain" description="FERM" evidence="15">
    <location>
        <begin position="1272"/>
        <end position="1580"/>
    </location>
</feature>
<proteinExistence type="inferred from homology"/>
<dbReference type="Gene3D" id="1.20.120.720">
    <property type="entry name" value="Myosin VI head, motor domain, U50 subdomain"/>
    <property type="match status" value="1"/>
</dbReference>
<dbReference type="CDD" id="cd17092">
    <property type="entry name" value="FERM1_F1_Myosin-VII"/>
    <property type="match status" value="1"/>
</dbReference>
<dbReference type="SMART" id="SM00242">
    <property type="entry name" value="MYSc"/>
    <property type="match status" value="1"/>
</dbReference>
<dbReference type="InterPro" id="IPR036106">
    <property type="entry name" value="MYSc_Myo7"/>
</dbReference>
<dbReference type="CDD" id="cd13199">
    <property type="entry name" value="FERM_C2_MyoVII"/>
    <property type="match status" value="1"/>
</dbReference>
<dbReference type="InterPro" id="IPR029071">
    <property type="entry name" value="Ubiquitin-like_domsf"/>
</dbReference>
<dbReference type="GO" id="GO:0005524">
    <property type="term" value="F:ATP binding"/>
    <property type="evidence" value="ECO:0007669"/>
    <property type="project" value="UniProtKB-UniRule"/>
</dbReference>
<dbReference type="Gene3D" id="3.40.850.10">
    <property type="entry name" value="Kinesin motor domain"/>
    <property type="match status" value="1"/>
</dbReference>
<dbReference type="InterPro" id="IPR002404">
    <property type="entry name" value="IRS_PTB"/>
</dbReference>
<dbReference type="FunFam" id="1.10.10.820:FF:000001">
    <property type="entry name" value="Myosin heavy chain"/>
    <property type="match status" value="1"/>
</dbReference>
<feature type="domain" description="MyTH4" evidence="16">
    <location>
        <begin position="1030"/>
        <end position="1267"/>
    </location>
</feature>
<dbReference type="PROSITE" id="PS50096">
    <property type="entry name" value="IQ"/>
    <property type="match status" value="4"/>
</dbReference>
<organism evidence="18">
    <name type="scientific">Tetraodon nigroviridis</name>
    <name type="common">Spotted green pufferfish</name>
    <name type="synonym">Chelonodon nigroviridis</name>
    <dbReference type="NCBI Taxonomy" id="99883"/>
    <lineage>
        <taxon>Eukaryota</taxon>
        <taxon>Metazoa</taxon>
        <taxon>Chordata</taxon>
        <taxon>Craniata</taxon>
        <taxon>Vertebrata</taxon>
        <taxon>Euteleostomi</taxon>
        <taxon>Actinopterygii</taxon>
        <taxon>Neopterygii</taxon>
        <taxon>Teleostei</taxon>
        <taxon>Neoteleostei</taxon>
        <taxon>Acanthomorphata</taxon>
        <taxon>Eupercaria</taxon>
        <taxon>Tetraodontiformes</taxon>
        <taxon>Tetradontoidea</taxon>
        <taxon>Tetraodontidae</taxon>
        <taxon>Tetraodon</taxon>
    </lineage>
</organism>
<evidence type="ECO:0000256" key="8">
    <source>
        <dbReference type="ARBA" id="ARBA00023123"/>
    </source>
</evidence>
<evidence type="ECO:0000256" key="3">
    <source>
        <dbReference type="ARBA" id="ARBA00022443"/>
    </source>
</evidence>
<dbReference type="Gene3D" id="3.10.20.90">
    <property type="entry name" value="Phosphatidylinositol 3-kinase Catalytic Subunit, Chain A, domain 1"/>
    <property type="match status" value="2"/>
</dbReference>
<dbReference type="Gene3D" id="2.30.30.40">
    <property type="entry name" value="SH3 Domains"/>
    <property type="match status" value="1"/>
</dbReference>
<feature type="domain" description="MyTH4" evidence="16">
    <location>
        <begin position="1688"/>
        <end position="1854"/>
    </location>
</feature>
<dbReference type="SMART" id="SM00326">
    <property type="entry name" value="SH3"/>
    <property type="match status" value="1"/>
</dbReference>
<dbReference type="InterPro" id="IPR051567">
    <property type="entry name" value="Unconventional_Myosin_ATPase"/>
</dbReference>
<dbReference type="Gene3D" id="1.10.10.820">
    <property type="match status" value="1"/>
</dbReference>
<dbReference type="SUPFAM" id="SSF52540">
    <property type="entry name" value="P-loop containing nucleoside triphosphate hydrolases"/>
    <property type="match status" value="2"/>
</dbReference>
<feature type="region of interest" description="Actin-binding" evidence="12">
    <location>
        <begin position="629"/>
        <end position="651"/>
    </location>
</feature>
<dbReference type="CDD" id="cd01381">
    <property type="entry name" value="MYSc_Myo7"/>
    <property type="match status" value="1"/>
</dbReference>
<dbReference type="InterPro" id="IPR027417">
    <property type="entry name" value="P-loop_NTPase"/>
</dbReference>
<keyword evidence="6 12" id="KW-0547">Nucleotide-binding</keyword>
<dbReference type="FunFam" id="3.10.20.90:FF:000036">
    <property type="entry name" value="Unconventional myosin-VIIa"/>
    <property type="match status" value="1"/>
</dbReference>
<feature type="region of interest" description="Disordered" evidence="13">
    <location>
        <begin position="896"/>
        <end position="932"/>
    </location>
</feature>
<evidence type="ECO:0000256" key="10">
    <source>
        <dbReference type="ARBA" id="ARBA00023203"/>
    </source>
</evidence>
<dbReference type="InterPro" id="IPR011993">
    <property type="entry name" value="PH-like_dom_sf"/>
</dbReference>
<evidence type="ECO:0000259" key="17">
    <source>
        <dbReference type="PROSITE" id="PS51456"/>
    </source>
</evidence>
<evidence type="ECO:0000256" key="7">
    <source>
        <dbReference type="ARBA" id="ARBA00022840"/>
    </source>
</evidence>
<dbReference type="Pfam" id="PF00784">
    <property type="entry name" value="MyTH4"/>
    <property type="match status" value="2"/>
</dbReference>
<dbReference type="SMART" id="SM00015">
    <property type="entry name" value="IQ"/>
    <property type="match status" value="4"/>
</dbReference>
<feature type="compositionally biased region" description="Basic and acidic residues" evidence="13">
    <location>
        <begin position="900"/>
        <end position="932"/>
    </location>
</feature>
<dbReference type="InterPro" id="IPR001452">
    <property type="entry name" value="SH3_domain"/>
</dbReference>
<dbReference type="CDD" id="cd14473">
    <property type="entry name" value="FERM_B-lobe"/>
    <property type="match status" value="2"/>
</dbReference>
<feature type="non-terminal residue" evidence="18">
    <location>
        <position position="1"/>
    </location>
</feature>
<dbReference type="InterPro" id="IPR014352">
    <property type="entry name" value="FERM/acyl-CoA-bd_prot_sf"/>
</dbReference>
<dbReference type="InterPro" id="IPR001609">
    <property type="entry name" value="Myosin_head_motor_dom-like"/>
</dbReference>
<evidence type="ECO:0000256" key="6">
    <source>
        <dbReference type="ARBA" id="ARBA00022741"/>
    </source>
</evidence>
<comment type="similarity">
    <text evidence="2 12">Belongs to the TRAFAC class myosin-kinesin ATPase superfamily. Myosin family.</text>
</comment>
<evidence type="ECO:0000256" key="4">
    <source>
        <dbReference type="ARBA" id="ARBA00022490"/>
    </source>
</evidence>
<protein>
    <submittedName>
        <fullName evidence="18">(spotted green pufferfish) hypothetical protein</fullName>
    </submittedName>
</protein>
<accession>Q4T7F5</accession>
<dbReference type="GO" id="GO:0016459">
    <property type="term" value="C:myosin complex"/>
    <property type="evidence" value="ECO:0007669"/>
    <property type="project" value="UniProtKB-KW"/>
</dbReference>
<dbReference type="Gene3D" id="1.20.58.530">
    <property type="match status" value="1"/>
</dbReference>